<dbReference type="RefSeq" id="XP_028027418.1">
    <property type="nucleotide sequence ID" value="XM_028171617.1"/>
</dbReference>
<dbReference type="PROSITE" id="PS50225">
    <property type="entry name" value="SOCS"/>
    <property type="match status" value="1"/>
</dbReference>
<evidence type="ECO:0000313" key="5">
    <source>
        <dbReference type="Proteomes" id="UP000504629"/>
    </source>
</evidence>
<dbReference type="SMART" id="SM00248">
    <property type="entry name" value="ANK"/>
    <property type="match status" value="7"/>
</dbReference>
<gene>
    <name evidence="6" type="primary">LOC114240934</name>
</gene>
<name>A0A6J2JDM3_BOMMA</name>
<dbReference type="Gene3D" id="1.10.750.20">
    <property type="entry name" value="SOCS box"/>
    <property type="match status" value="1"/>
</dbReference>
<dbReference type="PANTHER" id="PTHR24166">
    <property type="entry name" value="ROLLING PEBBLES, ISOFORM B"/>
    <property type="match status" value="1"/>
</dbReference>
<dbReference type="Pfam" id="PF00023">
    <property type="entry name" value="Ank"/>
    <property type="match status" value="1"/>
</dbReference>
<evidence type="ECO:0000256" key="3">
    <source>
        <dbReference type="PROSITE-ProRule" id="PRU00023"/>
    </source>
</evidence>
<feature type="domain" description="SOCS box" evidence="4">
    <location>
        <begin position="484"/>
        <end position="532"/>
    </location>
</feature>
<dbReference type="InterPro" id="IPR036770">
    <property type="entry name" value="Ankyrin_rpt-contain_sf"/>
</dbReference>
<accession>A0A6J2JDM3</accession>
<dbReference type="InterPro" id="IPR001496">
    <property type="entry name" value="SOCS_box"/>
</dbReference>
<dbReference type="PROSITE" id="PS50088">
    <property type="entry name" value="ANK_REPEAT"/>
    <property type="match status" value="3"/>
</dbReference>
<dbReference type="AlphaFoldDB" id="A0A6J2JDM3"/>
<organism evidence="5 6">
    <name type="scientific">Bombyx mandarina</name>
    <name type="common">Wild silk moth</name>
    <name type="synonym">Wild silkworm</name>
    <dbReference type="NCBI Taxonomy" id="7092"/>
    <lineage>
        <taxon>Eukaryota</taxon>
        <taxon>Metazoa</taxon>
        <taxon>Ecdysozoa</taxon>
        <taxon>Arthropoda</taxon>
        <taxon>Hexapoda</taxon>
        <taxon>Insecta</taxon>
        <taxon>Pterygota</taxon>
        <taxon>Neoptera</taxon>
        <taxon>Endopterygota</taxon>
        <taxon>Lepidoptera</taxon>
        <taxon>Glossata</taxon>
        <taxon>Ditrysia</taxon>
        <taxon>Bombycoidea</taxon>
        <taxon>Bombycidae</taxon>
        <taxon>Bombycinae</taxon>
        <taxon>Bombyx</taxon>
    </lineage>
</organism>
<protein>
    <submittedName>
        <fullName evidence="6">Poly [ADP-ribose] polymerase tankyrase-2-like</fullName>
    </submittedName>
</protein>
<dbReference type="KEGG" id="bman:114240934"/>
<keyword evidence="2 3" id="KW-0040">ANK repeat</keyword>
<dbReference type="PROSITE" id="PS50297">
    <property type="entry name" value="ANK_REP_REGION"/>
    <property type="match status" value="3"/>
</dbReference>
<keyword evidence="1" id="KW-0677">Repeat</keyword>
<dbReference type="GeneID" id="114240934"/>
<evidence type="ECO:0000313" key="6">
    <source>
        <dbReference type="RefSeq" id="XP_028027418.1"/>
    </source>
</evidence>
<keyword evidence="5" id="KW-1185">Reference proteome</keyword>
<feature type="repeat" description="ANK" evidence="3">
    <location>
        <begin position="110"/>
        <end position="142"/>
    </location>
</feature>
<dbReference type="InterPro" id="IPR002110">
    <property type="entry name" value="Ankyrin_rpt"/>
</dbReference>
<dbReference type="PANTHER" id="PTHR24166:SF48">
    <property type="entry name" value="PROTEIN VAPYRIN"/>
    <property type="match status" value="1"/>
</dbReference>
<feature type="repeat" description="ANK" evidence="3">
    <location>
        <begin position="210"/>
        <end position="242"/>
    </location>
</feature>
<evidence type="ECO:0000256" key="2">
    <source>
        <dbReference type="ARBA" id="ARBA00023043"/>
    </source>
</evidence>
<dbReference type="Proteomes" id="UP000504629">
    <property type="component" value="Unplaced"/>
</dbReference>
<evidence type="ECO:0000256" key="1">
    <source>
        <dbReference type="ARBA" id="ARBA00022737"/>
    </source>
</evidence>
<dbReference type="OrthoDB" id="5406014at2759"/>
<sequence length="532" mass="60018">MDFSSHNPETSNPLNLAARNNDALLVQQLLKKINPNIADNRGWTCLHEAAFHDCYESLQVILKNPECRPLIETHEGHTALYLACRNQASPQTVKYLLENVEDIANYGSTESVTPLHVVSGQGNLEIMQLLIEHGALIDVQDYDGDTPLHDAVLETKFEAVSLLLHAGASPEIPNEPGSFTPFHLACSKGCSETMKAIYPFVTDINQVTSSGKTALMLALTGANEEIVDFLLENGIDPHIRDINGDLALDIALTDGYHTHYKKIFNVTKLHQISLNTILKACKPHYCKMDILEILLSSDLGPEYFDFIEIFHVMLEKIGDIRPYYRTNAVLNSHLNICEYIYNRSREKFYEFFYLFLMRGVSVNALEFYECPPLVYIHYCLHINSFSEAFQIMIDHGCNVDYCSVPECYYKDKCIPDAFIASLTSDALTLPYMISYSLHVDPDSILQFAEDSGVSGRINSQVQMTLVTMAGYDPSVTSETLAFHVAPLKHITRCRIRSLIRNRKGGVKSTKEFFKILEAMPLPTSMKNYLSYH</sequence>
<dbReference type="Pfam" id="PF07525">
    <property type="entry name" value="SOCS_box"/>
    <property type="match status" value="1"/>
</dbReference>
<dbReference type="SMART" id="SM00969">
    <property type="entry name" value="SOCS_box"/>
    <property type="match status" value="1"/>
</dbReference>
<evidence type="ECO:0000259" key="4">
    <source>
        <dbReference type="PROSITE" id="PS50225"/>
    </source>
</evidence>
<dbReference type="Gene3D" id="1.25.40.20">
    <property type="entry name" value="Ankyrin repeat-containing domain"/>
    <property type="match status" value="3"/>
</dbReference>
<dbReference type="Pfam" id="PF12796">
    <property type="entry name" value="Ank_2"/>
    <property type="match status" value="3"/>
</dbReference>
<feature type="repeat" description="ANK" evidence="3">
    <location>
        <begin position="143"/>
        <end position="175"/>
    </location>
</feature>
<reference evidence="6" key="1">
    <citation type="submission" date="2025-08" db="UniProtKB">
        <authorList>
            <consortium name="RefSeq"/>
        </authorList>
    </citation>
    <scope>IDENTIFICATION</scope>
    <source>
        <tissue evidence="6">Silk gland</tissue>
    </source>
</reference>
<dbReference type="InterPro" id="IPR050889">
    <property type="entry name" value="Dendritic_Spine_Reg/Scaffold"/>
</dbReference>
<dbReference type="SUPFAM" id="SSF48403">
    <property type="entry name" value="Ankyrin repeat"/>
    <property type="match status" value="1"/>
</dbReference>
<proteinExistence type="predicted"/>